<dbReference type="EMBL" id="BONH01000012">
    <property type="protein sequence ID" value="GIF98232.1"/>
    <property type="molecule type" value="Genomic_DNA"/>
</dbReference>
<dbReference type="AlphaFoldDB" id="A0A8J3NZE3"/>
<proteinExistence type="predicted"/>
<evidence type="ECO:0000313" key="2">
    <source>
        <dbReference type="Proteomes" id="UP000659904"/>
    </source>
</evidence>
<gene>
    <name evidence="1" type="ORF">Cci01nite_33260</name>
</gene>
<accession>A0A8J3NZE3</accession>
<keyword evidence="2" id="KW-1185">Reference proteome</keyword>
<sequence>MAATGSLLARHSPIRAAIYSHMLANPTRDWTVCGLRDELAEAGVSADSASATLYLLLDARIVDLVQGQWRFTVRLTDGSDETLRRLSQNWPIPAPVAEPSAAAIAAKNKELGLAQAPAWHEQPTGFFRGVIAGLRALQ</sequence>
<organism evidence="1 2">
    <name type="scientific">Catellatospora citrea</name>
    <dbReference type="NCBI Taxonomy" id="53366"/>
    <lineage>
        <taxon>Bacteria</taxon>
        <taxon>Bacillati</taxon>
        <taxon>Actinomycetota</taxon>
        <taxon>Actinomycetes</taxon>
        <taxon>Micromonosporales</taxon>
        <taxon>Micromonosporaceae</taxon>
        <taxon>Catellatospora</taxon>
    </lineage>
</organism>
<evidence type="ECO:0000313" key="1">
    <source>
        <dbReference type="EMBL" id="GIF98232.1"/>
    </source>
</evidence>
<name>A0A8J3NZE3_9ACTN</name>
<reference evidence="1 2" key="1">
    <citation type="submission" date="2021-01" db="EMBL/GenBank/DDBJ databases">
        <title>Whole genome shotgun sequence of Catellatospora citrea NBRC 14495.</title>
        <authorList>
            <person name="Komaki H."/>
            <person name="Tamura T."/>
        </authorList>
    </citation>
    <scope>NUCLEOTIDE SEQUENCE [LARGE SCALE GENOMIC DNA]</scope>
    <source>
        <strain evidence="1 2">NBRC 14495</strain>
    </source>
</reference>
<dbReference type="Proteomes" id="UP000659904">
    <property type="component" value="Unassembled WGS sequence"/>
</dbReference>
<comment type="caution">
    <text evidence="1">The sequence shown here is derived from an EMBL/GenBank/DDBJ whole genome shotgun (WGS) entry which is preliminary data.</text>
</comment>
<protein>
    <submittedName>
        <fullName evidence="1">Uncharacterized protein</fullName>
    </submittedName>
</protein>